<name>X0Y246_9ZZZZ</name>
<gene>
    <name evidence="2" type="ORF">S01H1_83093</name>
</gene>
<protein>
    <recommendedName>
        <fullName evidence="1">Glycosyltransferase subfamily 4-like N-terminal domain-containing protein</fullName>
    </recommendedName>
</protein>
<proteinExistence type="predicted"/>
<dbReference type="EMBL" id="BARS01056418">
    <property type="protein sequence ID" value="GAG42828.1"/>
    <property type="molecule type" value="Genomic_DNA"/>
</dbReference>
<sequence>MTKAMSQLGVEIVFVLPKPVRSMFSTHVRLLAPLVGRNPGQSTEEGTWEVESLEHVTFKTVPVQAFSVYSRPKIRLKQPKGQGWGVVDPSEAQDPLAVSSRVGRNANGTPAEGPTDGSVAMYAGDMFTQIERYAKMVGQIAAAEDFDVIHAHDWMTYPAGVAAAALSGKPLVIHVHST</sequence>
<dbReference type="InterPro" id="IPR028098">
    <property type="entry name" value="Glyco_trans_4-like_N"/>
</dbReference>
<dbReference type="Pfam" id="PF13579">
    <property type="entry name" value="Glyco_trans_4_4"/>
    <property type="match status" value="1"/>
</dbReference>
<organism evidence="2">
    <name type="scientific">marine sediment metagenome</name>
    <dbReference type="NCBI Taxonomy" id="412755"/>
    <lineage>
        <taxon>unclassified sequences</taxon>
        <taxon>metagenomes</taxon>
        <taxon>ecological metagenomes</taxon>
    </lineage>
</organism>
<comment type="caution">
    <text evidence="2">The sequence shown here is derived from an EMBL/GenBank/DDBJ whole genome shotgun (WGS) entry which is preliminary data.</text>
</comment>
<evidence type="ECO:0000313" key="2">
    <source>
        <dbReference type="EMBL" id="GAG42828.1"/>
    </source>
</evidence>
<evidence type="ECO:0000259" key="1">
    <source>
        <dbReference type="Pfam" id="PF13579"/>
    </source>
</evidence>
<dbReference type="AlphaFoldDB" id="X0Y246"/>
<dbReference type="SUPFAM" id="SSF53756">
    <property type="entry name" value="UDP-Glycosyltransferase/glycogen phosphorylase"/>
    <property type="match status" value="1"/>
</dbReference>
<feature type="non-terminal residue" evidence="2">
    <location>
        <position position="178"/>
    </location>
</feature>
<accession>X0Y246</accession>
<dbReference type="Gene3D" id="3.40.50.2000">
    <property type="entry name" value="Glycogen Phosphorylase B"/>
    <property type="match status" value="1"/>
</dbReference>
<reference evidence="2" key="1">
    <citation type="journal article" date="2014" name="Front. Microbiol.">
        <title>High frequency of phylogenetically diverse reductive dehalogenase-homologous genes in deep subseafloor sedimentary metagenomes.</title>
        <authorList>
            <person name="Kawai M."/>
            <person name="Futagami T."/>
            <person name="Toyoda A."/>
            <person name="Takaki Y."/>
            <person name="Nishi S."/>
            <person name="Hori S."/>
            <person name="Arai W."/>
            <person name="Tsubouchi T."/>
            <person name="Morono Y."/>
            <person name="Uchiyama I."/>
            <person name="Ito T."/>
            <person name="Fujiyama A."/>
            <person name="Inagaki F."/>
            <person name="Takami H."/>
        </authorList>
    </citation>
    <scope>NUCLEOTIDE SEQUENCE</scope>
    <source>
        <strain evidence="2">Expedition CK06-06</strain>
    </source>
</reference>
<feature type="domain" description="Glycosyltransferase subfamily 4-like N-terminal" evidence="1">
    <location>
        <begin position="120"/>
        <end position="177"/>
    </location>
</feature>